<organism evidence="2 3">
    <name type="scientific">Pholiota conissans</name>
    <dbReference type="NCBI Taxonomy" id="109636"/>
    <lineage>
        <taxon>Eukaryota</taxon>
        <taxon>Fungi</taxon>
        <taxon>Dikarya</taxon>
        <taxon>Basidiomycota</taxon>
        <taxon>Agaricomycotina</taxon>
        <taxon>Agaricomycetes</taxon>
        <taxon>Agaricomycetidae</taxon>
        <taxon>Agaricales</taxon>
        <taxon>Agaricineae</taxon>
        <taxon>Strophariaceae</taxon>
        <taxon>Pholiota</taxon>
    </lineage>
</organism>
<feature type="region of interest" description="Disordered" evidence="1">
    <location>
        <begin position="570"/>
        <end position="600"/>
    </location>
</feature>
<protein>
    <submittedName>
        <fullName evidence="2">Uncharacterized protein</fullName>
    </submittedName>
</protein>
<evidence type="ECO:0000313" key="3">
    <source>
        <dbReference type="Proteomes" id="UP000807469"/>
    </source>
</evidence>
<dbReference type="EMBL" id="MU155563">
    <property type="protein sequence ID" value="KAF9472220.1"/>
    <property type="molecule type" value="Genomic_DNA"/>
</dbReference>
<gene>
    <name evidence="2" type="ORF">BDN70DRAFT_938350</name>
</gene>
<dbReference type="AlphaFoldDB" id="A0A9P5YR84"/>
<evidence type="ECO:0000256" key="1">
    <source>
        <dbReference type="SAM" id="MobiDB-lite"/>
    </source>
</evidence>
<dbReference type="Proteomes" id="UP000807469">
    <property type="component" value="Unassembled WGS sequence"/>
</dbReference>
<accession>A0A9P5YR84</accession>
<keyword evidence="3" id="KW-1185">Reference proteome</keyword>
<sequence>MNTFLPNPPTLPYDIQLEVIKIALNRLKDPDDLAHALISFSLISQPLRIFCQKQIFRRFVTGKETCYLRKRILANSPHLIPYVKELCFRYEEDPIPGPDRHISTMEMEVIQTLTSLERISAMVKRNRCSWCDFPQCVRHLIIDFTIRRRITSLYFEGLANFPPPFVAYWKFLDSVDVREGAWYPHYTSMELSPNSEEAFEQARDEDSFEDVNSLLLFEKAPKKSTLAGSATTLTSLCLLDCDDILFWMLANDDDVLDVPYVTRPGDSFKPDTWQSQNALAANGSGEDDNHNQGRHNRAVCDHYTPVFSSDTTGKSAIFDFDFSRLRTLTVDITPGNLRPLWHIIHEASGSIVSLDIRERLRFWSTNDPFGFPATSQDLSRNLPRYVSLASLSHLRVLTLEMFLRCIGAETTMPYTLASWSALLRTAPYEIRVLDLRISLYEGSRWYMDPYEIFISPPDDEENDNDSEDEGSFPNAFDTLDDVISSTFYFPSLEFVRLHLYIPEPDPEDSEAGMDVDVVDEEDVEVMQAWATNANAHGYLGENDKTDRYTKLTWLNDATFVCESGGVGGTTTNYNASPSSSSISGADCDLPSFSDDESGRASERSILREDILTSVDYMFGRTRRRFASTKSFVVTADIAPNFTR</sequence>
<comment type="caution">
    <text evidence="2">The sequence shown here is derived from an EMBL/GenBank/DDBJ whole genome shotgun (WGS) entry which is preliminary data.</text>
</comment>
<evidence type="ECO:0000313" key="2">
    <source>
        <dbReference type="EMBL" id="KAF9472220.1"/>
    </source>
</evidence>
<name>A0A9P5YR84_9AGAR</name>
<reference evidence="2" key="1">
    <citation type="submission" date="2020-11" db="EMBL/GenBank/DDBJ databases">
        <authorList>
            <consortium name="DOE Joint Genome Institute"/>
            <person name="Ahrendt S."/>
            <person name="Riley R."/>
            <person name="Andreopoulos W."/>
            <person name="Labutti K."/>
            <person name="Pangilinan J."/>
            <person name="Ruiz-Duenas F.J."/>
            <person name="Barrasa J.M."/>
            <person name="Sanchez-Garcia M."/>
            <person name="Camarero S."/>
            <person name="Miyauchi S."/>
            <person name="Serrano A."/>
            <person name="Linde D."/>
            <person name="Babiker R."/>
            <person name="Drula E."/>
            <person name="Ayuso-Fernandez I."/>
            <person name="Pacheco R."/>
            <person name="Padilla G."/>
            <person name="Ferreira P."/>
            <person name="Barriuso J."/>
            <person name="Kellner H."/>
            <person name="Castanera R."/>
            <person name="Alfaro M."/>
            <person name="Ramirez L."/>
            <person name="Pisabarro A.G."/>
            <person name="Kuo A."/>
            <person name="Tritt A."/>
            <person name="Lipzen A."/>
            <person name="He G."/>
            <person name="Yan M."/>
            <person name="Ng V."/>
            <person name="Cullen D."/>
            <person name="Martin F."/>
            <person name="Rosso M.-N."/>
            <person name="Henrissat B."/>
            <person name="Hibbett D."/>
            <person name="Martinez A.T."/>
            <person name="Grigoriev I.V."/>
        </authorList>
    </citation>
    <scope>NUCLEOTIDE SEQUENCE</scope>
    <source>
        <strain evidence="2">CIRM-BRFM 674</strain>
    </source>
</reference>
<proteinExistence type="predicted"/>